<dbReference type="GO" id="GO:0035267">
    <property type="term" value="C:NuA4 histone acetyltransferase complex"/>
    <property type="evidence" value="ECO:0007669"/>
    <property type="project" value="UniProtKB-UniRule"/>
</dbReference>
<evidence type="ECO:0000256" key="7">
    <source>
        <dbReference type="ARBA" id="ARBA00023163"/>
    </source>
</evidence>
<keyword evidence="9" id="KW-0227">DNA damage</keyword>
<evidence type="ECO:0000256" key="6">
    <source>
        <dbReference type="ARBA" id="ARBA00023054"/>
    </source>
</evidence>
<keyword evidence="5 9" id="KW-0805">Transcription regulation</keyword>
<comment type="function">
    <text evidence="9">Component of the NuA4 histone acetyltransferase complex which is involved in transcriptional activation of selected genes principally by acetylation of nucleosomal histone H4 and H2A. The NuA4 complex is also involved in DNA repair.</text>
</comment>
<evidence type="ECO:0000256" key="3">
    <source>
        <dbReference type="ARBA" id="ARBA00018504"/>
    </source>
</evidence>
<keyword evidence="7 9" id="KW-0804">Transcription</keyword>
<keyword evidence="8 9" id="KW-0539">Nucleus</keyword>
<evidence type="ECO:0000256" key="9">
    <source>
        <dbReference type="RuleBase" id="RU368022"/>
    </source>
</evidence>
<sequence length="118" mass="13928">MPSYDNKDKERTTRSAARPTANRSEQMDEYEKQKKELKELLAKKRVLDRNLNNLEEEIYKQEGVYLDETPNGNVVKGFDNYIKSNPNKRRMTFTEQDRVFSLSSAVFLKTKMKEEELA</sequence>
<name>A0A060T764_BLAAD</name>
<dbReference type="AlphaFoldDB" id="A0A060T764"/>
<keyword evidence="9" id="KW-0234">DNA repair</keyword>
<dbReference type="Pfam" id="PF09340">
    <property type="entry name" value="NuA4"/>
    <property type="match status" value="1"/>
</dbReference>
<evidence type="ECO:0000256" key="5">
    <source>
        <dbReference type="ARBA" id="ARBA00023015"/>
    </source>
</evidence>
<dbReference type="GO" id="GO:0005634">
    <property type="term" value="C:nucleus"/>
    <property type="evidence" value="ECO:0007669"/>
    <property type="project" value="UniProtKB-SubCell"/>
</dbReference>
<comment type="subunit">
    <text evidence="9">Component of the NuA4 histone acetyltransferase complex.</text>
</comment>
<dbReference type="PANTHER" id="PTHR13476">
    <property type="entry name" value="CHROMATIN MODIFICATION-RELATED PROTEIN MEAF6"/>
    <property type="match status" value="1"/>
</dbReference>
<evidence type="ECO:0000313" key="11">
    <source>
        <dbReference type="EMBL" id="CDP34702.1"/>
    </source>
</evidence>
<protein>
    <recommendedName>
        <fullName evidence="3 9">Chromatin modification-related protein EAF6</fullName>
    </recommendedName>
</protein>
<evidence type="ECO:0000256" key="2">
    <source>
        <dbReference type="ARBA" id="ARBA00010916"/>
    </source>
</evidence>
<gene>
    <name evidence="11" type="ORF">GNLVRS02_ARAD1C18568g</name>
</gene>
<organism evidence="11">
    <name type="scientific">Blastobotrys adeninivorans</name>
    <name type="common">Yeast</name>
    <name type="synonym">Arxula adeninivorans</name>
    <dbReference type="NCBI Taxonomy" id="409370"/>
    <lineage>
        <taxon>Eukaryota</taxon>
        <taxon>Fungi</taxon>
        <taxon>Dikarya</taxon>
        <taxon>Ascomycota</taxon>
        <taxon>Saccharomycotina</taxon>
        <taxon>Dipodascomycetes</taxon>
        <taxon>Dipodascales</taxon>
        <taxon>Trichomonascaceae</taxon>
        <taxon>Blastobotrys</taxon>
    </lineage>
</organism>
<dbReference type="GO" id="GO:0006325">
    <property type="term" value="P:chromatin organization"/>
    <property type="evidence" value="ECO:0007669"/>
    <property type="project" value="UniProtKB-KW"/>
</dbReference>
<evidence type="ECO:0000256" key="1">
    <source>
        <dbReference type="ARBA" id="ARBA00004123"/>
    </source>
</evidence>
<accession>A0A060T764</accession>
<comment type="subcellular location">
    <subcellularLocation>
        <location evidence="1 9">Nucleus</location>
    </subcellularLocation>
</comment>
<evidence type="ECO:0000256" key="4">
    <source>
        <dbReference type="ARBA" id="ARBA00022853"/>
    </source>
</evidence>
<evidence type="ECO:0000256" key="8">
    <source>
        <dbReference type="ARBA" id="ARBA00023242"/>
    </source>
</evidence>
<reference evidence="11" key="1">
    <citation type="submission" date="2014-02" db="EMBL/GenBank/DDBJ databases">
        <authorList>
            <person name="Genoscope - CEA"/>
        </authorList>
    </citation>
    <scope>NUCLEOTIDE SEQUENCE</scope>
    <source>
        <strain evidence="11">LS3</strain>
    </source>
</reference>
<dbReference type="PhylomeDB" id="A0A060T764"/>
<comment type="similarity">
    <text evidence="2 9">Belongs to the EAF6 family.</text>
</comment>
<reference evidence="11" key="2">
    <citation type="submission" date="2014-06" db="EMBL/GenBank/DDBJ databases">
        <title>The complete genome of Blastobotrys (Arxula) adeninivorans LS3 - a yeast of biotechnological interest.</title>
        <authorList>
            <person name="Kunze G."/>
            <person name="Gaillardin C."/>
            <person name="Czernicka M."/>
            <person name="Durrens P."/>
            <person name="Martin T."/>
            <person name="Boer E."/>
            <person name="Gabaldon T."/>
            <person name="Cruz J."/>
            <person name="Talla E."/>
            <person name="Marck C."/>
            <person name="Goffeau A."/>
            <person name="Barbe V."/>
            <person name="Baret P."/>
            <person name="Baronian K."/>
            <person name="Beier S."/>
            <person name="Bleykasten C."/>
            <person name="Bode R."/>
            <person name="Casaregola S."/>
            <person name="Despons L."/>
            <person name="Fairhead C."/>
            <person name="Giersberg M."/>
            <person name="Gierski P."/>
            <person name="Hahnel U."/>
            <person name="Hartmann A."/>
            <person name="Jankowska D."/>
            <person name="Jubin C."/>
            <person name="Jung P."/>
            <person name="Lafontaine I."/>
            <person name="Leh-Louis V."/>
            <person name="Lemaire M."/>
            <person name="Marcet-Houben M."/>
            <person name="Mascher M."/>
            <person name="Morel G."/>
            <person name="Richard G.-F."/>
            <person name="Riechen J."/>
            <person name="Sacerdot C."/>
            <person name="Sarkar A."/>
            <person name="Savel G."/>
            <person name="Schacherer J."/>
            <person name="Sherman D."/>
            <person name="Straub M.-L."/>
            <person name="Stein N."/>
            <person name="Thierry A."/>
            <person name="Trautwein-Schult A."/>
            <person name="Westhof E."/>
            <person name="Worch S."/>
            <person name="Dujon B."/>
            <person name="Souciet J.-L."/>
            <person name="Wincker P."/>
            <person name="Scholz U."/>
            <person name="Neuveglise N."/>
        </authorList>
    </citation>
    <scope>NUCLEOTIDE SEQUENCE</scope>
    <source>
        <strain evidence="11">LS3</strain>
    </source>
</reference>
<keyword evidence="6" id="KW-0175">Coiled coil</keyword>
<dbReference type="GO" id="GO:0006281">
    <property type="term" value="P:DNA repair"/>
    <property type="evidence" value="ECO:0007669"/>
    <property type="project" value="UniProtKB-UniRule"/>
</dbReference>
<dbReference type="InterPro" id="IPR015418">
    <property type="entry name" value="Eaf6"/>
</dbReference>
<feature type="compositionally biased region" description="Basic and acidic residues" evidence="10">
    <location>
        <begin position="1"/>
        <end position="13"/>
    </location>
</feature>
<feature type="region of interest" description="Disordered" evidence="10">
    <location>
        <begin position="1"/>
        <end position="31"/>
    </location>
</feature>
<keyword evidence="4 9" id="KW-0156">Chromatin regulator</keyword>
<evidence type="ECO:0000256" key="10">
    <source>
        <dbReference type="SAM" id="MobiDB-lite"/>
    </source>
</evidence>
<dbReference type="EMBL" id="HG937693">
    <property type="protein sequence ID" value="CDP34702.1"/>
    <property type="molecule type" value="Genomic_DNA"/>
</dbReference>
<proteinExistence type="inferred from homology"/>